<dbReference type="EMBL" id="CR555307">
    <property type="protein sequence ID" value="CAI10345.1"/>
    <property type="molecule type" value="Genomic_DNA"/>
</dbReference>
<feature type="compositionally biased region" description="Basic and acidic residues" evidence="1">
    <location>
        <begin position="303"/>
        <end position="314"/>
    </location>
</feature>
<dbReference type="HOGENOM" id="CLU_701401_0_0_4"/>
<proteinExistence type="predicted"/>
<protein>
    <submittedName>
        <fullName evidence="2">Replication protein</fullName>
    </submittedName>
</protein>
<dbReference type="KEGG" id="eba:p1B139"/>
<evidence type="ECO:0000313" key="2">
    <source>
        <dbReference type="EMBL" id="CAI10345.1"/>
    </source>
</evidence>
<geneLocation type="plasmid" evidence="3">
    <name>pAzo1</name>
</geneLocation>
<dbReference type="Proteomes" id="UP000006552">
    <property type="component" value="Plasmid 1"/>
</dbReference>
<feature type="region of interest" description="Disordered" evidence="1">
    <location>
        <begin position="167"/>
        <end position="188"/>
    </location>
</feature>
<keyword evidence="3" id="KW-1185">Reference proteome</keyword>
<gene>
    <name evidence="2" type="primary">rep</name>
    <name evidence="2" type="ORF">p1B139</name>
</gene>
<organism evidence="2 3">
    <name type="scientific">Aromatoleum aromaticum (strain DSM 19018 / LMG 30748 / EbN1)</name>
    <name type="common">Azoarcus sp. (strain EbN1)</name>
    <dbReference type="NCBI Taxonomy" id="76114"/>
    <lineage>
        <taxon>Bacteria</taxon>
        <taxon>Pseudomonadati</taxon>
        <taxon>Pseudomonadota</taxon>
        <taxon>Betaproteobacteria</taxon>
        <taxon>Rhodocyclales</taxon>
        <taxon>Rhodocyclaceae</taxon>
        <taxon>Aromatoleum</taxon>
    </lineage>
</organism>
<sequence>MNGIKQPGNVKGFYCLEKGEPGLFHVTTPIRLNAGRGDCDGPRPRFLPVPLINARAAVMNRLYCQDLSQTARQVLYGVLAFFKLGHPEQPVFAFRDTLQAETLLSSRSKLFRGLQEAEDKGYIRREQVRNWGRRSYGQFSRSHIYVLDKTLLMLGLAGPRILSTSPASTQASSIEDEQHTEVGVPPSSSAEFDALPSSVDSLSSAAGLLEIDASLETCEAQHQAEILEAWEAGRNYWQDDESGWEADAAPQEPTTVTPYATYPQEPCLVVRHGIQESEPTLDLQLKGQLPTRESLPDPSSLKDSSENIDPKSRLPQDVTPLMKLGVSKTLICTLMAHAKRQGQQGALGAAVKLFWQHIHGLRGRSVFAYLRKVLSQKRDYAYLLKQQAASEIDGVLTASARARLSEKLAVLLARGDGFQVRNAEGQAIGTLRTNGETGYMEGFDPKRGRVALPANLRFMQAVEEGRLHLRPC</sequence>
<name>Q5NX69_AROAE</name>
<evidence type="ECO:0000313" key="3">
    <source>
        <dbReference type="Proteomes" id="UP000006552"/>
    </source>
</evidence>
<dbReference type="AlphaFoldDB" id="Q5NX69"/>
<accession>Q5NX69</accession>
<reference evidence="2 3" key="1">
    <citation type="journal article" date="2005" name="Arch. Microbiol.">
        <title>The genome sequence of an anaerobic aromatic-degrading denitrifying bacterium, strain EbN1.</title>
        <authorList>
            <person name="Rabus R."/>
            <person name="Kube M."/>
            <person name="Heider J."/>
            <person name="Beck A."/>
            <person name="Heitmann K."/>
            <person name="Widdel F."/>
            <person name="Reinhardt R."/>
        </authorList>
    </citation>
    <scope>NUCLEOTIDE SEQUENCE [LARGE SCALE GENOMIC DNA]</scope>
    <source>
        <strain evidence="2 3">EbN1</strain>
        <plasmid evidence="3">Plasmid pAzo1</plasmid>
    </source>
</reference>
<evidence type="ECO:0000256" key="1">
    <source>
        <dbReference type="SAM" id="MobiDB-lite"/>
    </source>
</evidence>
<keyword evidence="2" id="KW-0614">Plasmid</keyword>
<feature type="region of interest" description="Disordered" evidence="1">
    <location>
        <begin position="281"/>
        <end position="316"/>
    </location>
</feature>